<evidence type="ECO:0000313" key="3">
    <source>
        <dbReference type="Proteomes" id="UP001501821"/>
    </source>
</evidence>
<feature type="transmembrane region" description="Helical" evidence="1">
    <location>
        <begin position="55"/>
        <end position="76"/>
    </location>
</feature>
<keyword evidence="1" id="KW-1133">Transmembrane helix</keyword>
<feature type="transmembrane region" description="Helical" evidence="1">
    <location>
        <begin position="88"/>
        <end position="105"/>
    </location>
</feature>
<sequence>MSGPTRVTDALYRMSDRLSGVGHQLLFYGRAVVATPGAFRAHRKEVWRLLGEASFGSGALAVIGGTFGVILLLSFFTGTEVGLQGFTGLDNIGASIFTGFISAYFNTREIAPIVAGISLSATLGAGFTGQLGAMRIAEEIDALSAMAIPPIPYLVTTRVLAGMIAVVPLYLAGLFSSYFATRLIVTASFSQSAGTYDHYFHLFLPPLDVVLSLVKALIFAVIVILVHCYYGFTAKGGPGGVGVAVGRAVRAAIVLVTVSDFFISLAFWGASDTVRIAG</sequence>
<proteinExistence type="predicted"/>
<dbReference type="EMBL" id="BAABAH010000001">
    <property type="protein sequence ID" value="GAA3805041.1"/>
    <property type="molecule type" value="Genomic_DNA"/>
</dbReference>
<dbReference type="Pfam" id="PF02405">
    <property type="entry name" value="MlaE"/>
    <property type="match status" value="1"/>
</dbReference>
<organism evidence="2 3">
    <name type="scientific">Nocardioides panacisoli</name>
    <dbReference type="NCBI Taxonomy" id="627624"/>
    <lineage>
        <taxon>Bacteria</taxon>
        <taxon>Bacillati</taxon>
        <taxon>Actinomycetota</taxon>
        <taxon>Actinomycetes</taxon>
        <taxon>Propionibacteriales</taxon>
        <taxon>Nocardioidaceae</taxon>
        <taxon>Nocardioides</taxon>
    </lineage>
</organism>
<keyword evidence="1" id="KW-0472">Membrane</keyword>
<dbReference type="PANTHER" id="PTHR30188:SF13">
    <property type="entry name" value="CONSERVED HYPOTHETICAL INTEGRAL MEMBRANE PROTEIN YRBE3B"/>
    <property type="match status" value="1"/>
</dbReference>
<keyword evidence="3" id="KW-1185">Reference proteome</keyword>
<protein>
    <submittedName>
        <fullName evidence="2">ABC transporter permease</fullName>
    </submittedName>
</protein>
<dbReference type="InterPro" id="IPR030802">
    <property type="entry name" value="Permease_MalE"/>
</dbReference>
<gene>
    <name evidence="2" type="ORF">GCM10022242_05330</name>
</gene>
<name>A0ABP7HZQ4_9ACTN</name>
<comment type="caution">
    <text evidence="2">The sequence shown here is derived from an EMBL/GenBank/DDBJ whole genome shotgun (WGS) entry which is preliminary data.</text>
</comment>
<dbReference type="PANTHER" id="PTHR30188">
    <property type="entry name" value="ABC TRANSPORTER PERMEASE PROTEIN-RELATED"/>
    <property type="match status" value="1"/>
</dbReference>
<keyword evidence="1" id="KW-0812">Transmembrane</keyword>
<feature type="transmembrane region" description="Helical" evidence="1">
    <location>
        <begin position="251"/>
        <end position="270"/>
    </location>
</feature>
<feature type="transmembrane region" description="Helical" evidence="1">
    <location>
        <begin position="111"/>
        <end position="134"/>
    </location>
</feature>
<reference evidence="3" key="1">
    <citation type="journal article" date="2019" name="Int. J. Syst. Evol. Microbiol.">
        <title>The Global Catalogue of Microorganisms (GCM) 10K type strain sequencing project: providing services to taxonomists for standard genome sequencing and annotation.</title>
        <authorList>
            <consortium name="The Broad Institute Genomics Platform"/>
            <consortium name="The Broad Institute Genome Sequencing Center for Infectious Disease"/>
            <person name="Wu L."/>
            <person name="Ma J."/>
        </authorList>
    </citation>
    <scope>NUCLEOTIDE SEQUENCE [LARGE SCALE GENOMIC DNA]</scope>
    <source>
        <strain evidence="3">JCM 16953</strain>
    </source>
</reference>
<dbReference type="Proteomes" id="UP001501821">
    <property type="component" value="Unassembled WGS sequence"/>
</dbReference>
<accession>A0ABP7HZQ4</accession>
<feature type="transmembrane region" description="Helical" evidence="1">
    <location>
        <begin position="155"/>
        <end position="180"/>
    </location>
</feature>
<evidence type="ECO:0000256" key="1">
    <source>
        <dbReference type="SAM" id="Phobius"/>
    </source>
</evidence>
<feature type="transmembrane region" description="Helical" evidence="1">
    <location>
        <begin position="209"/>
        <end position="230"/>
    </location>
</feature>
<evidence type="ECO:0000313" key="2">
    <source>
        <dbReference type="EMBL" id="GAA3805041.1"/>
    </source>
</evidence>